<comment type="caution">
    <text evidence="2">The sequence shown here is derived from an EMBL/GenBank/DDBJ whole genome shotgun (WGS) entry which is preliminary data.</text>
</comment>
<dbReference type="Proteomes" id="UP000789375">
    <property type="component" value="Unassembled WGS sequence"/>
</dbReference>
<reference evidence="2" key="1">
    <citation type="submission" date="2021-06" db="EMBL/GenBank/DDBJ databases">
        <authorList>
            <person name="Kallberg Y."/>
            <person name="Tangrot J."/>
            <person name="Rosling A."/>
        </authorList>
    </citation>
    <scope>NUCLEOTIDE SEQUENCE</scope>
    <source>
        <strain evidence="2">87-6 pot B 2015</strain>
    </source>
</reference>
<feature type="region of interest" description="Disordered" evidence="1">
    <location>
        <begin position="1"/>
        <end position="25"/>
    </location>
</feature>
<dbReference type="EMBL" id="CAJVPP010001780">
    <property type="protein sequence ID" value="CAG8572469.1"/>
    <property type="molecule type" value="Genomic_DNA"/>
</dbReference>
<organism evidence="2 3">
    <name type="scientific">Funneliformis mosseae</name>
    <name type="common">Endomycorrhizal fungus</name>
    <name type="synonym">Glomus mosseae</name>
    <dbReference type="NCBI Taxonomy" id="27381"/>
    <lineage>
        <taxon>Eukaryota</taxon>
        <taxon>Fungi</taxon>
        <taxon>Fungi incertae sedis</taxon>
        <taxon>Mucoromycota</taxon>
        <taxon>Glomeromycotina</taxon>
        <taxon>Glomeromycetes</taxon>
        <taxon>Glomerales</taxon>
        <taxon>Glomeraceae</taxon>
        <taxon>Funneliformis</taxon>
    </lineage>
</organism>
<gene>
    <name evidence="2" type="ORF">FMOSSE_LOCUS7526</name>
</gene>
<sequence>MGKANRKQFFNHRQHNLRQQKEGERQRHLDELDIENHGLHLQLTTSLTQITTLSNRINTLSTQLNRYRRRSRYLDNTWRDVVRLFVVIELAYAERRRKAFLSFYRLALSLFLFLASNSSR</sequence>
<dbReference type="AlphaFoldDB" id="A0A9N9BR74"/>
<evidence type="ECO:0000313" key="2">
    <source>
        <dbReference type="EMBL" id="CAG8572469.1"/>
    </source>
</evidence>
<evidence type="ECO:0000256" key="1">
    <source>
        <dbReference type="SAM" id="MobiDB-lite"/>
    </source>
</evidence>
<accession>A0A9N9BR74</accession>
<keyword evidence="3" id="KW-1185">Reference proteome</keyword>
<evidence type="ECO:0000313" key="3">
    <source>
        <dbReference type="Proteomes" id="UP000789375"/>
    </source>
</evidence>
<name>A0A9N9BR74_FUNMO</name>
<protein>
    <submittedName>
        <fullName evidence="2">6943_t:CDS:1</fullName>
    </submittedName>
</protein>
<proteinExistence type="predicted"/>
<feature type="compositionally biased region" description="Basic residues" evidence="1">
    <location>
        <begin position="1"/>
        <end position="18"/>
    </location>
</feature>